<name>A0A6A6T5A0_9PLEO</name>
<keyword evidence="1" id="KW-0694">RNA-binding</keyword>
<feature type="region of interest" description="Disordered" evidence="2">
    <location>
        <begin position="1"/>
        <end position="38"/>
    </location>
</feature>
<dbReference type="Pfam" id="PF00636">
    <property type="entry name" value="Ribonuclease_3"/>
    <property type="match status" value="1"/>
</dbReference>
<dbReference type="OrthoDB" id="2392202at2759"/>
<proteinExistence type="predicted"/>
<evidence type="ECO:0000313" key="4">
    <source>
        <dbReference type="EMBL" id="KAF2653714.1"/>
    </source>
</evidence>
<dbReference type="GO" id="GO:0005654">
    <property type="term" value="C:nucleoplasm"/>
    <property type="evidence" value="ECO:0007669"/>
    <property type="project" value="TreeGrafter"/>
</dbReference>
<dbReference type="Gene3D" id="3.30.160.20">
    <property type="match status" value="1"/>
</dbReference>
<evidence type="ECO:0000313" key="5">
    <source>
        <dbReference type="Proteomes" id="UP000799324"/>
    </source>
</evidence>
<dbReference type="SMART" id="SM00535">
    <property type="entry name" value="RIBOc"/>
    <property type="match status" value="1"/>
</dbReference>
<organism evidence="4 5">
    <name type="scientific">Lophiostoma macrostomum CBS 122681</name>
    <dbReference type="NCBI Taxonomy" id="1314788"/>
    <lineage>
        <taxon>Eukaryota</taxon>
        <taxon>Fungi</taxon>
        <taxon>Dikarya</taxon>
        <taxon>Ascomycota</taxon>
        <taxon>Pezizomycotina</taxon>
        <taxon>Dothideomycetes</taxon>
        <taxon>Pleosporomycetidae</taxon>
        <taxon>Pleosporales</taxon>
        <taxon>Lophiostomataceae</taxon>
        <taxon>Lophiostoma</taxon>
    </lineage>
</organism>
<evidence type="ECO:0000256" key="2">
    <source>
        <dbReference type="SAM" id="MobiDB-lite"/>
    </source>
</evidence>
<reference evidence="4" key="1">
    <citation type="journal article" date="2020" name="Stud. Mycol.">
        <title>101 Dothideomycetes genomes: a test case for predicting lifestyles and emergence of pathogens.</title>
        <authorList>
            <person name="Haridas S."/>
            <person name="Albert R."/>
            <person name="Binder M."/>
            <person name="Bloem J."/>
            <person name="Labutti K."/>
            <person name="Salamov A."/>
            <person name="Andreopoulos B."/>
            <person name="Baker S."/>
            <person name="Barry K."/>
            <person name="Bills G."/>
            <person name="Bluhm B."/>
            <person name="Cannon C."/>
            <person name="Castanera R."/>
            <person name="Culley D."/>
            <person name="Daum C."/>
            <person name="Ezra D."/>
            <person name="Gonzalez J."/>
            <person name="Henrissat B."/>
            <person name="Kuo A."/>
            <person name="Liang C."/>
            <person name="Lipzen A."/>
            <person name="Lutzoni F."/>
            <person name="Magnuson J."/>
            <person name="Mondo S."/>
            <person name="Nolan M."/>
            <person name="Ohm R."/>
            <person name="Pangilinan J."/>
            <person name="Park H.-J."/>
            <person name="Ramirez L."/>
            <person name="Alfaro M."/>
            <person name="Sun H."/>
            <person name="Tritt A."/>
            <person name="Yoshinaga Y."/>
            <person name="Zwiers L.-H."/>
            <person name="Turgeon B."/>
            <person name="Goodwin S."/>
            <person name="Spatafora J."/>
            <person name="Crous P."/>
            <person name="Grigoriev I."/>
        </authorList>
    </citation>
    <scope>NUCLEOTIDE SEQUENCE</scope>
    <source>
        <strain evidence="4">CBS 122681</strain>
    </source>
</reference>
<dbReference type="InterPro" id="IPR036389">
    <property type="entry name" value="RNase_III_sf"/>
</dbReference>
<feature type="region of interest" description="Disordered" evidence="2">
    <location>
        <begin position="363"/>
        <end position="393"/>
    </location>
</feature>
<dbReference type="EMBL" id="MU004376">
    <property type="protein sequence ID" value="KAF2653714.1"/>
    <property type="molecule type" value="Genomic_DNA"/>
</dbReference>
<feature type="domain" description="RNase III" evidence="3">
    <location>
        <begin position="128"/>
        <end position="242"/>
    </location>
</feature>
<dbReference type="InterPro" id="IPR000999">
    <property type="entry name" value="RNase_III_dom"/>
</dbReference>
<evidence type="ECO:0000259" key="3">
    <source>
        <dbReference type="PROSITE" id="PS50142"/>
    </source>
</evidence>
<dbReference type="PANTHER" id="PTHR11207:SF0">
    <property type="entry name" value="RIBONUCLEASE 3"/>
    <property type="match status" value="1"/>
</dbReference>
<dbReference type="PANTHER" id="PTHR11207">
    <property type="entry name" value="RIBONUCLEASE III"/>
    <property type="match status" value="1"/>
</dbReference>
<feature type="compositionally biased region" description="Basic and acidic residues" evidence="2">
    <location>
        <begin position="1"/>
        <end position="13"/>
    </location>
</feature>
<dbReference type="SUPFAM" id="SSF69065">
    <property type="entry name" value="RNase III domain-like"/>
    <property type="match status" value="1"/>
</dbReference>
<dbReference type="AlphaFoldDB" id="A0A6A6T5A0"/>
<dbReference type="PROSITE" id="PS50142">
    <property type="entry name" value="RNASE_3_2"/>
    <property type="match status" value="1"/>
</dbReference>
<dbReference type="PROSITE" id="PS00517">
    <property type="entry name" value="RNASE_3_1"/>
    <property type="match status" value="1"/>
</dbReference>
<evidence type="ECO:0000256" key="1">
    <source>
        <dbReference type="ARBA" id="ARBA00022884"/>
    </source>
</evidence>
<accession>A0A6A6T5A0</accession>
<dbReference type="GO" id="GO:0034475">
    <property type="term" value="P:U4 snRNA 3'-end processing"/>
    <property type="evidence" value="ECO:0007669"/>
    <property type="project" value="TreeGrafter"/>
</dbReference>
<dbReference type="GO" id="GO:0004525">
    <property type="term" value="F:ribonuclease III activity"/>
    <property type="evidence" value="ECO:0007669"/>
    <property type="project" value="InterPro"/>
</dbReference>
<protein>
    <submittedName>
        <fullName evidence="4">Ribonuclease III</fullName>
    </submittedName>
</protein>
<dbReference type="GO" id="GO:0003723">
    <property type="term" value="F:RNA binding"/>
    <property type="evidence" value="ECO:0007669"/>
    <property type="project" value="UniProtKB-KW"/>
</dbReference>
<dbReference type="GO" id="GO:0006369">
    <property type="term" value="P:termination of RNA polymerase II transcription"/>
    <property type="evidence" value="ECO:0007669"/>
    <property type="project" value="TreeGrafter"/>
</dbReference>
<keyword evidence="5" id="KW-1185">Reference proteome</keyword>
<dbReference type="CDD" id="cd00593">
    <property type="entry name" value="RIBOc"/>
    <property type="match status" value="1"/>
</dbReference>
<dbReference type="SUPFAM" id="SSF54768">
    <property type="entry name" value="dsRNA-binding domain-like"/>
    <property type="match status" value="1"/>
</dbReference>
<dbReference type="Gene3D" id="1.10.1520.10">
    <property type="entry name" value="Ribonuclease III domain"/>
    <property type="match status" value="1"/>
</dbReference>
<sequence length="393" mass="43940">MGDKRRRPHDAARNTHGSPHKKHKTYQTDRPGLSPPASDLQNGLILLLDQLAAEEARISLDTGSENHKIVHHALQLRTLLADRAQKSLSFEFQKNLDTAKLTTVPPYVQQTIKQAKGLPPLPAIAPHLEEAVFTHVSSQKQLVRGYNDGQVNYERLEFLGDANIELIATRPIYSHFPNLQASHMSELRELLVNNETLAGFSKAYNLPARLKHEQSMKDGKGWTKIMADLFEAYTAAVVLSDPENGFTTAETWLLELWSPVLLNYRAPIVQNPRARDDVNKLIMAPGIKVEYRMERDMEMIAGKQKFFMGLYLTGWGFDDEWLGSGEAKSKAEACVHAATDALQNSMTKLMEANAEKLKIYPPKEKVADKGGAKAPEVDHGGYDRARSSLLPQL</sequence>
<feature type="compositionally biased region" description="Basic and acidic residues" evidence="2">
    <location>
        <begin position="363"/>
        <end position="386"/>
    </location>
</feature>
<gene>
    <name evidence="4" type="ORF">K491DRAFT_694456</name>
</gene>
<dbReference type="GO" id="GO:0006364">
    <property type="term" value="P:rRNA processing"/>
    <property type="evidence" value="ECO:0007669"/>
    <property type="project" value="TreeGrafter"/>
</dbReference>
<dbReference type="Proteomes" id="UP000799324">
    <property type="component" value="Unassembled WGS sequence"/>
</dbReference>